<protein>
    <recommendedName>
        <fullName evidence="1">Reverse transcriptase domain-containing protein</fullName>
    </recommendedName>
</protein>
<dbReference type="InterPro" id="IPR043502">
    <property type="entry name" value="DNA/RNA_pol_sf"/>
</dbReference>
<dbReference type="SUPFAM" id="SSF56672">
    <property type="entry name" value="DNA/RNA polymerases"/>
    <property type="match status" value="1"/>
</dbReference>
<evidence type="ECO:0000259" key="1">
    <source>
        <dbReference type="PROSITE" id="PS50878"/>
    </source>
</evidence>
<dbReference type="PANTHER" id="PTHR47027">
    <property type="entry name" value="REVERSE TRANSCRIPTASE DOMAIN-CONTAINING PROTEIN"/>
    <property type="match status" value="1"/>
</dbReference>
<dbReference type="AlphaFoldDB" id="A0A8J2EAU6"/>
<dbReference type="Proteomes" id="UP000786811">
    <property type="component" value="Unassembled WGS sequence"/>
</dbReference>
<comment type="caution">
    <text evidence="2">The sequence shown here is derived from an EMBL/GenBank/DDBJ whole genome shotgun (WGS) entry which is preliminary data.</text>
</comment>
<gene>
    <name evidence="2" type="ORF">HICCMSTLAB_LOCUS187</name>
</gene>
<dbReference type="EMBL" id="CAJNRD030000990">
    <property type="protein sequence ID" value="CAG5072759.1"/>
    <property type="molecule type" value="Genomic_DNA"/>
</dbReference>
<evidence type="ECO:0000313" key="3">
    <source>
        <dbReference type="Proteomes" id="UP000786811"/>
    </source>
</evidence>
<reference evidence="2" key="1">
    <citation type="submission" date="2021-04" db="EMBL/GenBank/DDBJ databases">
        <authorList>
            <person name="Chebbi M.A.C M."/>
        </authorList>
    </citation>
    <scope>NUCLEOTIDE SEQUENCE</scope>
</reference>
<keyword evidence="3" id="KW-1185">Reference proteome</keyword>
<sequence>MLLYADDSVILANTIFDLKRKLSVLNDYCSRNSFTVNIDKTKCVYFKRGGPRGRTRLLYGDNVVEWTDSYTYLGVPFTSSSLGLSAARMASQKAQIAAGAVISTLASIGAESWEGTLRIYDVIVASTLLYASHI</sequence>
<dbReference type="GO" id="GO:0071897">
    <property type="term" value="P:DNA biosynthetic process"/>
    <property type="evidence" value="ECO:0007669"/>
    <property type="project" value="UniProtKB-ARBA"/>
</dbReference>
<proteinExistence type="predicted"/>
<name>A0A8J2EAU6_COTCN</name>
<feature type="domain" description="Reverse transcriptase" evidence="1">
    <location>
        <begin position="1"/>
        <end position="77"/>
    </location>
</feature>
<dbReference type="OrthoDB" id="7697944at2759"/>
<dbReference type="InterPro" id="IPR000477">
    <property type="entry name" value="RT_dom"/>
</dbReference>
<dbReference type="PANTHER" id="PTHR47027:SF20">
    <property type="entry name" value="REVERSE TRANSCRIPTASE-LIKE PROTEIN WITH RNA-DIRECTED DNA POLYMERASE DOMAIN"/>
    <property type="match status" value="1"/>
</dbReference>
<dbReference type="PROSITE" id="PS50878">
    <property type="entry name" value="RT_POL"/>
    <property type="match status" value="1"/>
</dbReference>
<evidence type="ECO:0000313" key="2">
    <source>
        <dbReference type="EMBL" id="CAG5072759.1"/>
    </source>
</evidence>
<dbReference type="Pfam" id="PF00078">
    <property type="entry name" value="RVT_1"/>
    <property type="match status" value="1"/>
</dbReference>
<organism evidence="2 3">
    <name type="scientific">Cotesia congregata</name>
    <name type="common">Parasitoid wasp</name>
    <name type="synonym">Apanteles congregatus</name>
    <dbReference type="NCBI Taxonomy" id="51543"/>
    <lineage>
        <taxon>Eukaryota</taxon>
        <taxon>Metazoa</taxon>
        <taxon>Ecdysozoa</taxon>
        <taxon>Arthropoda</taxon>
        <taxon>Hexapoda</taxon>
        <taxon>Insecta</taxon>
        <taxon>Pterygota</taxon>
        <taxon>Neoptera</taxon>
        <taxon>Endopterygota</taxon>
        <taxon>Hymenoptera</taxon>
        <taxon>Apocrita</taxon>
        <taxon>Ichneumonoidea</taxon>
        <taxon>Braconidae</taxon>
        <taxon>Microgastrinae</taxon>
        <taxon>Cotesia</taxon>
    </lineage>
</organism>
<accession>A0A8J2EAU6</accession>